<evidence type="ECO:0008006" key="5">
    <source>
        <dbReference type="Google" id="ProtNLM"/>
    </source>
</evidence>
<dbReference type="RefSeq" id="WP_113988592.1">
    <property type="nucleotide sequence ID" value="NZ_QLST01000005.1"/>
</dbReference>
<evidence type="ECO:0000313" key="4">
    <source>
        <dbReference type="Proteomes" id="UP000253319"/>
    </source>
</evidence>
<feature type="transmembrane region" description="Helical" evidence="2">
    <location>
        <begin position="52"/>
        <end position="69"/>
    </location>
</feature>
<proteinExistence type="predicted"/>
<comment type="caution">
    <text evidence="3">The sequence shown here is derived from an EMBL/GenBank/DDBJ whole genome shotgun (WGS) entry which is preliminary data.</text>
</comment>
<keyword evidence="2" id="KW-0472">Membrane</keyword>
<protein>
    <recommendedName>
        <fullName evidence="5">TonB-dependent receptor plug domain-containing protein</fullName>
    </recommendedName>
</protein>
<keyword evidence="2" id="KW-1133">Transmembrane helix</keyword>
<gene>
    <name evidence="3" type="ORF">DPN68_05215</name>
</gene>
<evidence type="ECO:0000256" key="1">
    <source>
        <dbReference type="SAM" id="MobiDB-lite"/>
    </source>
</evidence>
<dbReference type="Proteomes" id="UP000253319">
    <property type="component" value="Unassembled WGS sequence"/>
</dbReference>
<reference evidence="3 4" key="1">
    <citation type="submission" date="2018-06" db="EMBL/GenBank/DDBJ databases">
        <title>Flavobacterium tibetense sp. nov., isolated from a wetland YonghuCo on Tibetan Plateau.</title>
        <authorList>
            <person name="Xing P."/>
            <person name="Phurbu D."/>
            <person name="Lu H."/>
        </authorList>
    </citation>
    <scope>NUCLEOTIDE SEQUENCE [LARGE SCALE GENOMIC DNA]</scope>
    <source>
        <strain evidence="3 4">YH5</strain>
    </source>
</reference>
<feature type="region of interest" description="Disordered" evidence="1">
    <location>
        <begin position="1"/>
        <end position="22"/>
    </location>
</feature>
<dbReference type="OrthoDB" id="1352714at2"/>
<accession>A0A365P311</accession>
<organism evidence="3 4">
    <name type="scientific">Flavobacterium tibetense</name>
    <dbReference type="NCBI Taxonomy" id="2233533"/>
    <lineage>
        <taxon>Bacteria</taxon>
        <taxon>Pseudomonadati</taxon>
        <taxon>Bacteroidota</taxon>
        <taxon>Flavobacteriia</taxon>
        <taxon>Flavobacteriales</taxon>
        <taxon>Flavobacteriaceae</taxon>
        <taxon>Flavobacterium</taxon>
    </lineage>
</organism>
<keyword evidence="4" id="KW-1185">Reference proteome</keyword>
<sequence>MNTEDKIHKKIQQASEKLPNDSFPGMDKVWSRVEEKLDTNVLKKENNRWKKFSVAAALAIVGTLIYQFSQPENIITTNETVVTIDTLQPILTEPEEAIVTAEKTEIVEEKEIILQKAIEKPTLVMAEEVIVNKNNEIIVSEKATQGFYNAKEISPAAADFENKAVSSFAPTTKAKKSEAYSNFIASDTDDVGKKLPPLVVIDGKASKTSDIKNIANEDLEAVIILNDPIYIINGVMYTEQELFGPNPTSPYAPLQKQDIISTTILQEEDALKAYGEKGKKGVVIIKTKEGKPKK</sequence>
<dbReference type="EMBL" id="QLST01000005">
    <property type="protein sequence ID" value="RBA28790.1"/>
    <property type="molecule type" value="Genomic_DNA"/>
</dbReference>
<name>A0A365P311_9FLAO</name>
<evidence type="ECO:0000256" key="2">
    <source>
        <dbReference type="SAM" id="Phobius"/>
    </source>
</evidence>
<keyword evidence="2" id="KW-0812">Transmembrane</keyword>
<dbReference type="AlphaFoldDB" id="A0A365P311"/>
<evidence type="ECO:0000313" key="3">
    <source>
        <dbReference type="EMBL" id="RBA28790.1"/>
    </source>
</evidence>